<dbReference type="AlphaFoldDB" id="A0A6J4PK98"/>
<feature type="compositionally biased region" description="Basic residues" evidence="1">
    <location>
        <begin position="49"/>
        <end position="79"/>
    </location>
</feature>
<dbReference type="EMBL" id="CADCUS010000340">
    <property type="protein sequence ID" value="CAA9415633.1"/>
    <property type="molecule type" value="Genomic_DNA"/>
</dbReference>
<feature type="region of interest" description="Disordered" evidence="1">
    <location>
        <begin position="1"/>
        <end position="116"/>
    </location>
</feature>
<feature type="non-terminal residue" evidence="2">
    <location>
        <position position="1"/>
    </location>
</feature>
<feature type="non-terminal residue" evidence="2">
    <location>
        <position position="116"/>
    </location>
</feature>
<accession>A0A6J4PK98</accession>
<sequence>ADPDPAAAGDRRPDGAVRAQQRRHLRAGQQAHRARPVRDRQRLRGDAARRRHGGRPRARRRARHRPGALRAGRRLHGRHVQLLPALPRGRPPLHRARPHRRDPRGGAGQPGARPAV</sequence>
<feature type="compositionally biased region" description="Basic residues" evidence="1">
    <location>
        <begin position="91"/>
        <end position="102"/>
    </location>
</feature>
<evidence type="ECO:0000256" key="1">
    <source>
        <dbReference type="SAM" id="MobiDB-lite"/>
    </source>
</evidence>
<name>A0A6J4PK98_9PSEU</name>
<proteinExistence type="predicted"/>
<protein>
    <submittedName>
        <fullName evidence="2">Membrane protein Rv3632, enhances catalytic activity of PpgS</fullName>
    </submittedName>
</protein>
<organism evidence="2">
    <name type="scientific">uncultured Pseudonocardia sp</name>
    <dbReference type="NCBI Taxonomy" id="211455"/>
    <lineage>
        <taxon>Bacteria</taxon>
        <taxon>Bacillati</taxon>
        <taxon>Actinomycetota</taxon>
        <taxon>Actinomycetes</taxon>
        <taxon>Pseudonocardiales</taxon>
        <taxon>Pseudonocardiaceae</taxon>
        <taxon>Pseudonocardia</taxon>
        <taxon>environmental samples</taxon>
    </lineage>
</organism>
<reference evidence="2" key="1">
    <citation type="submission" date="2020-02" db="EMBL/GenBank/DDBJ databases">
        <authorList>
            <person name="Meier V. D."/>
        </authorList>
    </citation>
    <scope>NUCLEOTIDE SEQUENCE</scope>
    <source>
        <strain evidence="2">AVDCRST_MAG66</strain>
    </source>
</reference>
<evidence type="ECO:0000313" key="2">
    <source>
        <dbReference type="EMBL" id="CAA9415633.1"/>
    </source>
</evidence>
<gene>
    <name evidence="2" type="ORF">AVDCRST_MAG66-2299</name>
</gene>
<feature type="compositionally biased region" description="Basic and acidic residues" evidence="1">
    <location>
        <begin position="36"/>
        <end position="48"/>
    </location>
</feature>